<feature type="compositionally biased region" description="Basic and acidic residues" evidence="9">
    <location>
        <begin position="74"/>
        <end position="87"/>
    </location>
</feature>
<evidence type="ECO:0000259" key="10">
    <source>
        <dbReference type="PROSITE" id="PS50011"/>
    </source>
</evidence>
<keyword evidence="12" id="KW-1185">Reference proteome</keyword>
<organism evidence="11 12">
    <name type="scientific">Tetrabaena socialis</name>
    <dbReference type="NCBI Taxonomy" id="47790"/>
    <lineage>
        <taxon>Eukaryota</taxon>
        <taxon>Viridiplantae</taxon>
        <taxon>Chlorophyta</taxon>
        <taxon>core chlorophytes</taxon>
        <taxon>Chlorophyceae</taxon>
        <taxon>CS clade</taxon>
        <taxon>Chlamydomonadales</taxon>
        <taxon>Tetrabaenaceae</taxon>
        <taxon>Tetrabaena</taxon>
    </lineage>
</organism>
<feature type="compositionally biased region" description="Pro residues" evidence="9">
    <location>
        <begin position="403"/>
        <end position="421"/>
    </location>
</feature>
<keyword evidence="1" id="KW-0723">Serine/threonine-protein kinase</keyword>
<dbReference type="PANTHER" id="PTHR24350">
    <property type="entry name" value="SERINE/THREONINE-PROTEIN KINASE IAL-RELATED"/>
    <property type="match status" value="1"/>
</dbReference>
<evidence type="ECO:0000313" key="12">
    <source>
        <dbReference type="Proteomes" id="UP000236333"/>
    </source>
</evidence>
<dbReference type="GO" id="GO:0004674">
    <property type="term" value="F:protein serine/threonine kinase activity"/>
    <property type="evidence" value="ECO:0007669"/>
    <property type="project" value="UniProtKB-KW"/>
</dbReference>
<dbReference type="GO" id="GO:0005524">
    <property type="term" value="F:ATP binding"/>
    <property type="evidence" value="ECO:0007669"/>
    <property type="project" value="UniProtKB-KW"/>
</dbReference>
<proteinExistence type="predicted"/>
<dbReference type="InterPro" id="IPR000719">
    <property type="entry name" value="Prot_kinase_dom"/>
</dbReference>
<evidence type="ECO:0000256" key="2">
    <source>
        <dbReference type="ARBA" id="ARBA00022679"/>
    </source>
</evidence>
<accession>A0A2J7ZNR4</accession>
<dbReference type="Gene3D" id="1.10.510.10">
    <property type="entry name" value="Transferase(Phosphotransferase) domain 1"/>
    <property type="match status" value="2"/>
</dbReference>
<feature type="cross-link" description="Glycyl lysine isopeptide (Lys-Gly) (interchain with G-Cter in SUMO2)" evidence="8">
    <location>
        <position position="244"/>
    </location>
</feature>
<evidence type="ECO:0000256" key="3">
    <source>
        <dbReference type="ARBA" id="ARBA00022741"/>
    </source>
</evidence>
<dbReference type="PROSITE" id="PS00108">
    <property type="entry name" value="PROTEIN_KINASE_ST"/>
    <property type="match status" value="1"/>
</dbReference>
<keyword evidence="2" id="KW-0808">Transferase</keyword>
<feature type="compositionally biased region" description="Pro residues" evidence="9">
    <location>
        <begin position="345"/>
        <end position="376"/>
    </location>
</feature>
<feature type="domain" description="Protein kinase" evidence="10">
    <location>
        <begin position="118"/>
        <end position="458"/>
    </location>
</feature>
<feature type="region of interest" description="Disordered" evidence="9">
    <location>
        <begin position="339"/>
        <end position="424"/>
    </location>
</feature>
<dbReference type="SUPFAM" id="SSF56112">
    <property type="entry name" value="Protein kinase-like (PK-like)"/>
    <property type="match status" value="1"/>
</dbReference>
<protein>
    <submittedName>
        <fullName evidence="11">Putative spindle assembly checkpoint kinase</fullName>
    </submittedName>
</protein>
<dbReference type="InterPro" id="IPR011009">
    <property type="entry name" value="Kinase-like_dom_sf"/>
</dbReference>
<dbReference type="InterPro" id="IPR030616">
    <property type="entry name" value="Aur-like"/>
</dbReference>
<dbReference type="EMBL" id="PGGS01000770">
    <property type="protein sequence ID" value="PNH01888.1"/>
    <property type="molecule type" value="Genomic_DNA"/>
</dbReference>
<dbReference type="SMART" id="SM00220">
    <property type="entry name" value="S_TKc"/>
    <property type="match status" value="1"/>
</dbReference>
<feature type="compositionally biased region" description="Polar residues" evidence="9">
    <location>
        <begin position="385"/>
        <end position="402"/>
    </location>
</feature>
<evidence type="ECO:0000256" key="5">
    <source>
        <dbReference type="ARBA" id="ARBA00022840"/>
    </source>
</evidence>
<dbReference type="OrthoDB" id="377346at2759"/>
<keyword evidence="5 7" id="KW-0067">ATP-binding</keyword>
<dbReference type="Proteomes" id="UP000236333">
    <property type="component" value="Unassembled WGS sequence"/>
</dbReference>
<feature type="compositionally biased region" description="Pro residues" evidence="9">
    <location>
        <begin position="45"/>
        <end position="56"/>
    </location>
</feature>
<feature type="binding site" evidence="7">
    <location>
        <position position="260"/>
    </location>
    <ligand>
        <name>ATP</name>
        <dbReference type="ChEBI" id="CHEBI:30616"/>
    </ligand>
</feature>
<evidence type="ECO:0000313" key="11">
    <source>
        <dbReference type="EMBL" id="PNH01888.1"/>
    </source>
</evidence>
<dbReference type="AlphaFoldDB" id="A0A2J7ZNR4"/>
<feature type="non-terminal residue" evidence="11">
    <location>
        <position position="483"/>
    </location>
</feature>
<evidence type="ECO:0000256" key="6">
    <source>
        <dbReference type="PIRSR" id="PIRSR630616-1"/>
    </source>
</evidence>
<feature type="active site" description="Proton acceptor" evidence="6">
    <location>
        <position position="242"/>
    </location>
</feature>
<evidence type="ECO:0000256" key="1">
    <source>
        <dbReference type="ARBA" id="ARBA00022527"/>
    </source>
</evidence>
<evidence type="ECO:0000256" key="4">
    <source>
        <dbReference type="ARBA" id="ARBA00022777"/>
    </source>
</evidence>
<keyword evidence="3 7" id="KW-0547">Nucleotide-binding</keyword>
<dbReference type="Pfam" id="PF00069">
    <property type="entry name" value="Pkinase"/>
    <property type="match status" value="1"/>
</dbReference>
<feature type="region of interest" description="Disordered" evidence="9">
    <location>
        <begin position="44"/>
        <end position="87"/>
    </location>
</feature>
<evidence type="ECO:0000256" key="7">
    <source>
        <dbReference type="PIRSR" id="PIRSR630616-2"/>
    </source>
</evidence>
<evidence type="ECO:0000256" key="9">
    <source>
        <dbReference type="SAM" id="MobiDB-lite"/>
    </source>
</evidence>
<gene>
    <name evidence="11" type="ORF">TSOC_012181</name>
</gene>
<keyword evidence="4 11" id="KW-0418">Kinase</keyword>
<reference evidence="11 12" key="1">
    <citation type="journal article" date="2017" name="Mol. Biol. Evol.">
        <title>The 4-celled Tetrabaena socialis nuclear genome reveals the essential components for genetic control of cell number at the origin of multicellularity in the volvocine lineage.</title>
        <authorList>
            <person name="Featherston J."/>
            <person name="Arakaki Y."/>
            <person name="Hanschen E.R."/>
            <person name="Ferris P.J."/>
            <person name="Michod R.E."/>
            <person name="Olson B.J.S.C."/>
            <person name="Nozaki H."/>
            <person name="Durand P.M."/>
        </authorList>
    </citation>
    <scope>NUCLEOTIDE SEQUENCE [LARGE SCALE GENOMIC DNA]</scope>
    <source>
        <strain evidence="11 12">NIES-571</strain>
    </source>
</reference>
<name>A0A2J7ZNR4_9CHLO</name>
<evidence type="ECO:0000256" key="8">
    <source>
        <dbReference type="PIRSR" id="PIRSR630616-3"/>
    </source>
</evidence>
<feature type="binding site" evidence="7">
    <location>
        <position position="147"/>
    </location>
    <ligand>
        <name>ATP</name>
        <dbReference type="ChEBI" id="CHEBI:30616"/>
    </ligand>
</feature>
<comment type="caution">
    <text evidence="11">The sequence shown here is derived from an EMBL/GenBank/DDBJ whole genome shotgun (WGS) entry which is preliminary data.</text>
</comment>
<sequence length="483" mass="51691">MGDSGLERSVLQPDVVDTLMVHLSAGSVVGSDGDATFAALDLRPLAPPARPPPSSPPLRHFSHRSQPKQSCLPGEEHTHTPAFRPRELPPGGLLFVAPSARTSMGYGAVGSPWSLGRYQLVRKLHEGYASSVYKATCLHSGHPVVLKLYALPQLSDFLRHQVLRELDIHSRLKHPDLVALLAAFRDGDVLALVLEYVRGGSLDVVREKLGGRLSEQQAVHLVLLPLLRALRYMHGLGVVHRDVKPDNVLFSSDWRLKLCDFGVSVCLHEERAVTRAGSSQYMGPEVHRCPLKEEAADNKGSGWSYGTGADVWSVGVLLYEILVGFTPFSCAGGGGLHPSAGDAPAGPPAPAAAPAPPMPPQQAQPSSQPSPQPSLQPSPQLSPQHGTKTSPLPSPQRSSPHPSLQPRPEPSPHSSPQPCPLRWPKGVSAAARDFVASCLMPDPADRPTVQQLLQHSWVKWSTHQLEPAPAAKTAAGDKGAALE</sequence>
<dbReference type="PROSITE" id="PS50011">
    <property type="entry name" value="PROTEIN_KINASE_DOM"/>
    <property type="match status" value="1"/>
</dbReference>
<dbReference type="InterPro" id="IPR008271">
    <property type="entry name" value="Ser/Thr_kinase_AS"/>
</dbReference>